<evidence type="ECO:0000256" key="5">
    <source>
        <dbReference type="SAM" id="Phobius"/>
    </source>
</evidence>
<dbReference type="EMBL" id="JAKCXM010000390">
    <property type="protein sequence ID" value="KAJ0394709.1"/>
    <property type="molecule type" value="Genomic_DNA"/>
</dbReference>
<comment type="subcellular location">
    <subcellularLocation>
        <location evidence="1">Membrane</location>
    </subcellularLocation>
</comment>
<keyword evidence="3" id="KW-0325">Glycoprotein</keyword>
<dbReference type="Gene3D" id="2.60.120.200">
    <property type="match status" value="2"/>
</dbReference>
<protein>
    <recommendedName>
        <fullName evidence="9">Beta-glucan synthesis-associated protein</fullName>
    </recommendedName>
</protein>
<proteinExistence type="predicted"/>
<evidence type="ECO:0008006" key="9">
    <source>
        <dbReference type="Google" id="ProtNLM"/>
    </source>
</evidence>
<evidence type="ECO:0000313" key="7">
    <source>
        <dbReference type="EMBL" id="KAJ0394709.1"/>
    </source>
</evidence>
<dbReference type="AlphaFoldDB" id="A0AAD5LWX3"/>
<dbReference type="FunFam" id="2.60.120.200:FF:000157">
    <property type="entry name" value="Beta-glucan synthesis-associated protein SKN1"/>
    <property type="match status" value="1"/>
</dbReference>
<evidence type="ECO:0000256" key="4">
    <source>
        <dbReference type="ARBA" id="ARBA00023316"/>
    </source>
</evidence>
<evidence type="ECO:0000256" key="3">
    <source>
        <dbReference type="ARBA" id="ARBA00023180"/>
    </source>
</evidence>
<evidence type="ECO:0000256" key="6">
    <source>
        <dbReference type="SAM" id="SignalP"/>
    </source>
</evidence>
<name>A0AAD5LWX3_PYTIN</name>
<dbReference type="InterPro" id="IPR013320">
    <property type="entry name" value="ConA-like_dom_sf"/>
</dbReference>
<keyword evidence="5" id="KW-0812">Transmembrane</keyword>
<feature type="signal peptide" evidence="6">
    <location>
        <begin position="1"/>
        <end position="22"/>
    </location>
</feature>
<dbReference type="InterPro" id="IPR005629">
    <property type="entry name" value="Skn1/Kre6/Sbg1"/>
</dbReference>
<dbReference type="GO" id="GO:0071555">
    <property type="term" value="P:cell wall organization"/>
    <property type="evidence" value="ECO:0007669"/>
    <property type="project" value="UniProtKB-KW"/>
</dbReference>
<comment type="caution">
    <text evidence="7">The sequence shown here is derived from an EMBL/GenBank/DDBJ whole genome shotgun (WGS) entry which is preliminary data.</text>
</comment>
<dbReference type="GO" id="GO:0005886">
    <property type="term" value="C:plasma membrane"/>
    <property type="evidence" value="ECO:0007669"/>
    <property type="project" value="TreeGrafter"/>
</dbReference>
<dbReference type="PANTHER" id="PTHR31361">
    <property type="entry name" value="BETA-GLUCAN SYNTHESIS-ASSOCIATED PROTEIN KRE6-RELATED"/>
    <property type="match status" value="1"/>
</dbReference>
<sequence>MGGNTLLSGVVAAAWLAAPSAAYEFKTRSGIRPWVDPDTPSDRQTYVSSRGDVWELTMSDEFNMPNRTFEPGRDHMWTSIDKPDGVNAALQVYSHNMTYTECDANGNCDFVIKIIEDNTTLRVWNEYQNPPGFKTVSFYYRAAMVQSWNKFCYQGGMVEVRAQLPGATSKESGNPDIAKGPKTRAEARLYYPTWPGIWMLGNLGRAIFSASNNRMWPFSYNECNPDVFEPTNQRISACDGNPGHGLNPYQGRGAPEIDLVEGGGSDISSSIQVGPGMPKQFRVMFPKNDTNQYCVYSFSCDSPGANSPDVPTNLYKRQRGHKSWYQGLRYASNNFCTPDAKYRQDYKTVKASVDGGIKENTCTPQNCPGSKDANADLGLIDGKGPEHWGINTNGTCFPVMNGYSGAFLCSPGNKLCEDDGLEENPRMEPFAYQMDAISSNWPLHIAAYTDYLVYQVEWVTGSKGWVRWMLDGHPIFEIPAESVEDVPQDAKKSNPKKIMIEEPLYVIFNVALSTSWGAVPPNAGKPCRGDGKDPAVNKLCDSFPMYMKIDYIRLYQDVSPGSKMTTTCDPPTHPTRQWIIDHIDEYEDYDNPVIEVRGKAMCRTDDDCTVGDRRFGRVTTGTCRRGRCECRGSSWTGPRCTSTLAQIGSGLSQPGMFSGSAGPPFEIALAVGAAVYCITFASIFISLRASKRTDDNFKRMALAGRTSGAPSDVASKENSNSSNNLVYSTNFV</sequence>
<evidence type="ECO:0000313" key="8">
    <source>
        <dbReference type="Proteomes" id="UP001209570"/>
    </source>
</evidence>
<keyword evidence="5" id="KW-1133">Transmembrane helix</keyword>
<dbReference type="PANTHER" id="PTHR31361:SF1">
    <property type="entry name" value="BETA-GLUCAN SYNTHESIS-ASSOCIATED PROTEIN KRE6-RELATED"/>
    <property type="match status" value="1"/>
</dbReference>
<evidence type="ECO:0000256" key="2">
    <source>
        <dbReference type="ARBA" id="ARBA00023136"/>
    </source>
</evidence>
<dbReference type="GO" id="GO:0005789">
    <property type="term" value="C:endoplasmic reticulum membrane"/>
    <property type="evidence" value="ECO:0007669"/>
    <property type="project" value="TreeGrafter"/>
</dbReference>
<dbReference type="GO" id="GO:0015926">
    <property type="term" value="F:glucosidase activity"/>
    <property type="evidence" value="ECO:0007669"/>
    <property type="project" value="TreeGrafter"/>
</dbReference>
<keyword evidence="2 5" id="KW-0472">Membrane</keyword>
<feature type="transmembrane region" description="Helical" evidence="5">
    <location>
        <begin position="667"/>
        <end position="690"/>
    </location>
</feature>
<dbReference type="Pfam" id="PF03935">
    <property type="entry name" value="SKN1_KRE6_Sbg1"/>
    <property type="match status" value="2"/>
</dbReference>
<feature type="chain" id="PRO_5042201160" description="Beta-glucan synthesis-associated protein" evidence="6">
    <location>
        <begin position="23"/>
        <end position="732"/>
    </location>
</feature>
<organism evidence="7 8">
    <name type="scientific">Pythium insidiosum</name>
    <name type="common">Pythiosis disease agent</name>
    <dbReference type="NCBI Taxonomy" id="114742"/>
    <lineage>
        <taxon>Eukaryota</taxon>
        <taxon>Sar</taxon>
        <taxon>Stramenopiles</taxon>
        <taxon>Oomycota</taxon>
        <taxon>Peronosporomycetes</taxon>
        <taxon>Pythiales</taxon>
        <taxon>Pythiaceae</taxon>
        <taxon>Pythium</taxon>
    </lineage>
</organism>
<keyword evidence="4" id="KW-0961">Cell wall biogenesis/degradation</keyword>
<accession>A0AAD5LWX3</accession>
<dbReference type="GO" id="GO:0006078">
    <property type="term" value="P:(1-&gt;6)-beta-D-glucan biosynthetic process"/>
    <property type="evidence" value="ECO:0007669"/>
    <property type="project" value="TreeGrafter"/>
</dbReference>
<gene>
    <name evidence="7" type="ORF">P43SY_001543</name>
</gene>
<dbReference type="SUPFAM" id="SSF49899">
    <property type="entry name" value="Concanavalin A-like lectins/glucanases"/>
    <property type="match status" value="1"/>
</dbReference>
<evidence type="ECO:0000256" key="1">
    <source>
        <dbReference type="ARBA" id="ARBA00004370"/>
    </source>
</evidence>
<keyword evidence="6" id="KW-0732">Signal</keyword>
<reference evidence="7" key="1">
    <citation type="submission" date="2021-12" db="EMBL/GenBank/DDBJ databases">
        <title>Prjna785345.</title>
        <authorList>
            <person name="Rujirawat T."/>
            <person name="Krajaejun T."/>
        </authorList>
    </citation>
    <scope>NUCLEOTIDE SEQUENCE</scope>
    <source>
        <strain evidence="7">Pi057C3</strain>
    </source>
</reference>
<keyword evidence="8" id="KW-1185">Reference proteome</keyword>
<dbReference type="Proteomes" id="UP001209570">
    <property type="component" value="Unassembled WGS sequence"/>
</dbReference>